<keyword evidence="1" id="KW-1133">Transmembrane helix</keyword>
<comment type="caution">
    <text evidence="2">The sequence shown here is derived from an EMBL/GenBank/DDBJ whole genome shotgun (WGS) entry which is preliminary data.</text>
</comment>
<evidence type="ECO:0008006" key="4">
    <source>
        <dbReference type="Google" id="ProtNLM"/>
    </source>
</evidence>
<protein>
    <recommendedName>
        <fullName evidence="4">Integral membrane protein</fullName>
    </recommendedName>
</protein>
<evidence type="ECO:0000256" key="1">
    <source>
        <dbReference type="SAM" id="Phobius"/>
    </source>
</evidence>
<evidence type="ECO:0000313" key="2">
    <source>
        <dbReference type="EMBL" id="MEU7292428.1"/>
    </source>
</evidence>
<proteinExistence type="predicted"/>
<keyword evidence="1" id="KW-0472">Membrane</keyword>
<gene>
    <name evidence="2" type="ORF">AB0A76_04355</name>
</gene>
<name>A0ABV3CSC0_STREX</name>
<dbReference type="Proteomes" id="UP001551210">
    <property type="component" value="Unassembled WGS sequence"/>
</dbReference>
<organism evidence="2 3">
    <name type="scientific">Streptomyces exfoliatus</name>
    <name type="common">Streptomyces hydrogenans</name>
    <dbReference type="NCBI Taxonomy" id="1905"/>
    <lineage>
        <taxon>Bacteria</taxon>
        <taxon>Bacillati</taxon>
        <taxon>Actinomycetota</taxon>
        <taxon>Actinomycetes</taxon>
        <taxon>Kitasatosporales</taxon>
        <taxon>Streptomycetaceae</taxon>
        <taxon>Streptomyces</taxon>
    </lineage>
</organism>
<reference evidence="2 3" key="1">
    <citation type="submission" date="2024-06" db="EMBL/GenBank/DDBJ databases">
        <title>The Natural Products Discovery Center: Release of the First 8490 Sequenced Strains for Exploring Actinobacteria Biosynthetic Diversity.</title>
        <authorList>
            <person name="Kalkreuter E."/>
            <person name="Kautsar S.A."/>
            <person name="Yang D."/>
            <person name="Bader C.D."/>
            <person name="Teijaro C.N."/>
            <person name="Fluegel L."/>
            <person name="Davis C.M."/>
            <person name="Simpson J.R."/>
            <person name="Lauterbach L."/>
            <person name="Steele A.D."/>
            <person name="Gui C."/>
            <person name="Meng S."/>
            <person name="Li G."/>
            <person name="Viehrig K."/>
            <person name="Ye F."/>
            <person name="Su P."/>
            <person name="Kiefer A.F."/>
            <person name="Nichols A."/>
            <person name="Cepeda A.J."/>
            <person name="Yan W."/>
            <person name="Fan B."/>
            <person name="Jiang Y."/>
            <person name="Adhikari A."/>
            <person name="Zheng C.-J."/>
            <person name="Schuster L."/>
            <person name="Cowan T.M."/>
            <person name="Smanski M.J."/>
            <person name="Chevrette M.G."/>
            <person name="De Carvalho L.P.S."/>
            <person name="Shen B."/>
        </authorList>
    </citation>
    <scope>NUCLEOTIDE SEQUENCE [LARGE SCALE GENOMIC DNA]</scope>
    <source>
        <strain evidence="2 3">NPDC045705</strain>
    </source>
</reference>
<keyword evidence="1" id="KW-0812">Transmembrane</keyword>
<dbReference type="RefSeq" id="WP_359204473.1">
    <property type="nucleotide sequence ID" value="NZ_JBEZAM010000003.1"/>
</dbReference>
<evidence type="ECO:0000313" key="3">
    <source>
        <dbReference type="Proteomes" id="UP001551210"/>
    </source>
</evidence>
<sequence length="111" mass="11503">MRPDTYARLYGPARPTPSRRGTGVAVVAALLWTVALLLLSGLGFLALWAAADTGPTAGIPRHWLPICLAIAAVPVTLLRAPAVRRLSVPARALVTGLAMCSIAVGLVLRAA</sequence>
<accession>A0ABV3CSC0</accession>
<feature type="transmembrane region" description="Helical" evidence="1">
    <location>
        <begin position="21"/>
        <end position="50"/>
    </location>
</feature>
<keyword evidence="3" id="KW-1185">Reference proteome</keyword>
<dbReference type="EMBL" id="JBEZAM010000003">
    <property type="protein sequence ID" value="MEU7292428.1"/>
    <property type="molecule type" value="Genomic_DNA"/>
</dbReference>
<feature type="transmembrane region" description="Helical" evidence="1">
    <location>
        <begin position="92"/>
        <end position="110"/>
    </location>
</feature>
<feature type="transmembrane region" description="Helical" evidence="1">
    <location>
        <begin position="62"/>
        <end position="80"/>
    </location>
</feature>